<keyword evidence="7" id="KW-1185">Reference proteome</keyword>
<protein>
    <submittedName>
        <fullName evidence="6">DNA-binding transcriptional LysR family regulator</fullName>
    </submittedName>
</protein>
<dbReference type="FunFam" id="1.10.10.10:FF:000001">
    <property type="entry name" value="LysR family transcriptional regulator"/>
    <property type="match status" value="1"/>
</dbReference>
<evidence type="ECO:0000256" key="3">
    <source>
        <dbReference type="ARBA" id="ARBA00023125"/>
    </source>
</evidence>
<dbReference type="EMBL" id="JACHGR010000009">
    <property type="protein sequence ID" value="MBB6056710.1"/>
    <property type="molecule type" value="Genomic_DNA"/>
</dbReference>
<evidence type="ECO:0000313" key="6">
    <source>
        <dbReference type="EMBL" id="MBB6056710.1"/>
    </source>
</evidence>
<dbReference type="SUPFAM" id="SSF53850">
    <property type="entry name" value="Periplasmic binding protein-like II"/>
    <property type="match status" value="1"/>
</dbReference>
<dbReference type="Proteomes" id="UP000585721">
    <property type="component" value="Unassembled WGS sequence"/>
</dbReference>
<dbReference type="GO" id="GO:0006351">
    <property type="term" value="P:DNA-templated transcription"/>
    <property type="evidence" value="ECO:0007669"/>
    <property type="project" value="TreeGrafter"/>
</dbReference>
<dbReference type="PANTHER" id="PTHR30537">
    <property type="entry name" value="HTH-TYPE TRANSCRIPTIONAL REGULATOR"/>
    <property type="match status" value="1"/>
</dbReference>
<dbReference type="InterPro" id="IPR036390">
    <property type="entry name" value="WH_DNA-bd_sf"/>
</dbReference>
<sequence length="295" mass="33576">MSIRDGVFEFVYVVETESFTAAAKRMDVSVAHISRHVNQLENRLGAKLLYRTTRQIRLTEVGEVYYHYARKVMDELLEAERAVIEMEGKQIGKLRMTAPVYYGEYFVAPLVNDFLLRYPKIDLELNLTNRTVDLVEEGYDLAIRLGTLDSSTMMCRKLVSRTQYVCASPAYLAAHGTPLTLADLAKHRCLNAILDHWRFIENGRLRNIRTGASWSCNSGLIAKDAALKGLGIVQLPDYYVQEELNKGLLVSLLEEFRLPDDGIWAVYPHNRHLSPKVKLLVDFLIERLGTPPATE</sequence>
<dbReference type="PANTHER" id="PTHR30537:SF10">
    <property type="entry name" value="TRANSCRIPTIONAL REGULATOR-RELATED"/>
    <property type="match status" value="1"/>
</dbReference>
<dbReference type="RefSeq" id="WP_188027428.1">
    <property type="nucleotide sequence ID" value="NZ_JACHGR010000009.1"/>
</dbReference>
<dbReference type="Pfam" id="PF00126">
    <property type="entry name" value="HTH_1"/>
    <property type="match status" value="1"/>
</dbReference>
<dbReference type="AlphaFoldDB" id="A0A841GPC5"/>
<dbReference type="FunFam" id="3.40.190.290:FF:000001">
    <property type="entry name" value="Transcriptional regulator, LysR family"/>
    <property type="match status" value="1"/>
</dbReference>
<keyword evidence="3 6" id="KW-0238">DNA-binding</keyword>
<dbReference type="Gene3D" id="1.10.10.10">
    <property type="entry name" value="Winged helix-like DNA-binding domain superfamily/Winged helix DNA-binding domain"/>
    <property type="match status" value="1"/>
</dbReference>
<dbReference type="InterPro" id="IPR058163">
    <property type="entry name" value="LysR-type_TF_proteobact-type"/>
</dbReference>
<evidence type="ECO:0000313" key="7">
    <source>
        <dbReference type="Proteomes" id="UP000585721"/>
    </source>
</evidence>
<evidence type="ECO:0000256" key="1">
    <source>
        <dbReference type="ARBA" id="ARBA00009437"/>
    </source>
</evidence>
<name>A0A841GPC5_9GAMM</name>
<dbReference type="GO" id="GO:0043565">
    <property type="term" value="F:sequence-specific DNA binding"/>
    <property type="evidence" value="ECO:0007669"/>
    <property type="project" value="TreeGrafter"/>
</dbReference>
<comment type="caution">
    <text evidence="6">The sequence shown here is derived from an EMBL/GenBank/DDBJ whole genome shotgun (WGS) entry which is preliminary data.</text>
</comment>
<comment type="similarity">
    <text evidence="1">Belongs to the LysR transcriptional regulatory family.</text>
</comment>
<dbReference type="InterPro" id="IPR005119">
    <property type="entry name" value="LysR_subst-bd"/>
</dbReference>
<keyword evidence="4" id="KW-0804">Transcription</keyword>
<dbReference type="PROSITE" id="PS50931">
    <property type="entry name" value="HTH_LYSR"/>
    <property type="match status" value="1"/>
</dbReference>
<dbReference type="Pfam" id="PF03466">
    <property type="entry name" value="LysR_substrate"/>
    <property type="match status" value="1"/>
</dbReference>
<proteinExistence type="inferred from homology"/>
<evidence type="ECO:0000256" key="2">
    <source>
        <dbReference type="ARBA" id="ARBA00023015"/>
    </source>
</evidence>
<dbReference type="Gene3D" id="3.40.190.290">
    <property type="match status" value="1"/>
</dbReference>
<dbReference type="InterPro" id="IPR036388">
    <property type="entry name" value="WH-like_DNA-bd_sf"/>
</dbReference>
<evidence type="ECO:0000259" key="5">
    <source>
        <dbReference type="PROSITE" id="PS50931"/>
    </source>
</evidence>
<reference evidence="6 7" key="1">
    <citation type="submission" date="2020-08" db="EMBL/GenBank/DDBJ databases">
        <title>Genomic Encyclopedia of Type Strains, Phase IV (KMG-IV): sequencing the most valuable type-strain genomes for metagenomic binning, comparative biology and taxonomic classification.</title>
        <authorList>
            <person name="Goeker M."/>
        </authorList>
    </citation>
    <scope>NUCLEOTIDE SEQUENCE [LARGE SCALE GENOMIC DNA]</scope>
    <source>
        <strain evidence="6 7">DSM 22975</strain>
    </source>
</reference>
<dbReference type="InterPro" id="IPR000847">
    <property type="entry name" value="LysR_HTH_N"/>
</dbReference>
<dbReference type="SUPFAM" id="SSF46785">
    <property type="entry name" value="Winged helix' DNA-binding domain"/>
    <property type="match status" value="1"/>
</dbReference>
<gene>
    <name evidence="6" type="ORF">HNR75_002649</name>
</gene>
<accession>A0A841GPC5</accession>
<organism evidence="6 7">
    <name type="scientific">Tolumonas osonensis</name>
    <dbReference type="NCBI Taxonomy" id="675874"/>
    <lineage>
        <taxon>Bacteria</taxon>
        <taxon>Pseudomonadati</taxon>
        <taxon>Pseudomonadota</taxon>
        <taxon>Gammaproteobacteria</taxon>
        <taxon>Aeromonadales</taxon>
        <taxon>Aeromonadaceae</taxon>
        <taxon>Tolumonas</taxon>
    </lineage>
</organism>
<feature type="domain" description="HTH lysR-type" evidence="5">
    <location>
        <begin position="10"/>
        <end position="59"/>
    </location>
</feature>
<keyword evidence="2" id="KW-0805">Transcription regulation</keyword>
<dbReference type="GO" id="GO:0003700">
    <property type="term" value="F:DNA-binding transcription factor activity"/>
    <property type="evidence" value="ECO:0007669"/>
    <property type="project" value="InterPro"/>
</dbReference>
<evidence type="ECO:0000256" key="4">
    <source>
        <dbReference type="ARBA" id="ARBA00023163"/>
    </source>
</evidence>